<keyword evidence="3" id="KW-0544">Nucleosome core</keyword>
<evidence type="ECO:0000256" key="2">
    <source>
        <dbReference type="ARBA" id="ARBA00022454"/>
    </source>
</evidence>
<keyword evidence="3" id="KW-0238">DNA-binding</keyword>
<proteinExistence type="predicted"/>
<name>A0A4C1WU87_EUMVA</name>
<gene>
    <name evidence="6" type="ORF">EVAR_46393_1</name>
</gene>
<comment type="subcellular location">
    <subcellularLocation>
        <location evidence="1">Chromosome</location>
    </subcellularLocation>
</comment>
<evidence type="ECO:0000256" key="1">
    <source>
        <dbReference type="ARBA" id="ARBA00004286"/>
    </source>
</evidence>
<protein>
    <recommendedName>
        <fullName evidence="5">Histone H2A C-terminal domain-containing protein</fullName>
    </recommendedName>
</protein>
<dbReference type="AlphaFoldDB" id="A0A4C1WU87"/>
<comment type="caution">
    <text evidence="6">The sequence shown here is derived from an EMBL/GenBank/DDBJ whole genome shotgun (WGS) entry which is preliminary data.</text>
</comment>
<feature type="region of interest" description="Disordered" evidence="4">
    <location>
        <begin position="36"/>
        <end position="64"/>
    </location>
</feature>
<evidence type="ECO:0000313" key="7">
    <source>
        <dbReference type="Proteomes" id="UP000299102"/>
    </source>
</evidence>
<dbReference type="Proteomes" id="UP000299102">
    <property type="component" value="Unassembled WGS sequence"/>
</dbReference>
<accession>A0A4C1WU87</accession>
<keyword evidence="2" id="KW-0158">Chromosome</keyword>
<evidence type="ECO:0000313" key="6">
    <source>
        <dbReference type="EMBL" id="GBP55096.1"/>
    </source>
</evidence>
<feature type="domain" description="Histone H2A C-terminal" evidence="5">
    <location>
        <begin position="2"/>
        <end position="25"/>
    </location>
</feature>
<keyword evidence="7" id="KW-1185">Reference proteome</keyword>
<evidence type="ECO:0000256" key="3">
    <source>
        <dbReference type="ARBA" id="ARBA00023269"/>
    </source>
</evidence>
<organism evidence="6 7">
    <name type="scientific">Eumeta variegata</name>
    <name type="common">Bagworm moth</name>
    <name type="synonym">Eumeta japonica</name>
    <dbReference type="NCBI Taxonomy" id="151549"/>
    <lineage>
        <taxon>Eukaryota</taxon>
        <taxon>Metazoa</taxon>
        <taxon>Ecdysozoa</taxon>
        <taxon>Arthropoda</taxon>
        <taxon>Hexapoda</taxon>
        <taxon>Insecta</taxon>
        <taxon>Pterygota</taxon>
        <taxon>Neoptera</taxon>
        <taxon>Endopterygota</taxon>
        <taxon>Lepidoptera</taxon>
        <taxon>Glossata</taxon>
        <taxon>Ditrysia</taxon>
        <taxon>Tineoidea</taxon>
        <taxon>Psychidae</taxon>
        <taxon>Oiketicinae</taxon>
        <taxon>Eumeta</taxon>
    </lineage>
</organism>
<evidence type="ECO:0000259" key="5">
    <source>
        <dbReference type="Pfam" id="PF16211"/>
    </source>
</evidence>
<dbReference type="Pfam" id="PF16211">
    <property type="entry name" value="Histone_H2A_C"/>
    <property type="match status" value="1"/>
</dbReference>
<dbReference type="GO" id="GO:0000786">
    <property type="term" value="C:nucleosome"/>
    <property type="evidence" value="ECO:0007669"/>
    <property type="project" value="UniProtKB-KW"/>
</dbReference>
<sequence>MTIVQGGVLLNIQAVLLMKKTEKKAVNRAAAVRPRASVPPTSSGYPAVCTPSPHTVSAPRERSRSFRTSDTDRYFSYFACFYARKWFFH</sequence>
<dbReference type="EMBL" id="BGZK01000660">
    <property type="protein sequence ID" value="GBP55096.1"/>
    <property type="molecule type" value="Genomic_DNA"/>
</dbReference>
<dbReference type="InterPro" id="IPR032454">
    <property type="entry name" value="Histone_H2A_C"/>
</dbReference>
<evidence type="ECO:0000256" key="4">
    <source>
        <dbReference type="SAM" id="MobiDB-lite"/>
    </source>
</evidence>
<reference evidence="6 7" key="1">
    <citation type="journal article" date="2019" name="Commun. Biol.">
        <title>The bagworm genome reveals a unique fibroin gene that provides high tensile strength.</title>
        <authorList>
            <person name="Kono N."/>
            <person name="Nakamura H."/>
            <person name="Ohtoshi R."/>
            <person name="Tomita M."/>
            <person name="Numata K."/>
            <person name="Arakawa K."/>
        </authorList>
    </citation>
    <scope>NUCLEOTIDE SEQUENCE [LARGE SCALE GENOMIC DNA]</scope>
</reference>